<organism evidence="2 3">
    <name type="scientific">Winogradskyella sediminis</name>
    <dbReference type="NCBI Taxonomy" id="1382466"/>
    <lineage>
        <taxon>Bacteria</taxon>
        <taxon>Pseudomonadati</taxon>
        <taxon>Bacteroidota</taxon>
        <taxon>Flavobacteriia</taxon>
        <taxon>Flavobacteriales</taxon>
        <taxon>Flavobacteriaceae</taxon>
        <taxon>Winogradskyella</taxon>
    </lineage>
</organism>
<name>A0A1H1QTK5_9FLAO</name>
<feature type="domain" description="DUF4296" evidence="1">
    <location>
        <begin position="27"/>
        <end position="109"/>
    </location>
</feature>
<evidence type="ECO:0000313" key="3">
    <source>
        <dbReference type="Proteomes" id="UP000198963"/>
    </source>
</evidence>
<protein>
    <recommendedName>
        <fullName evidence="1">DUF4296 domain-containing protein</fullName>
    </recommendedName>
</protein>
<dbReference type="STRING" id="1249933.SAMN04489797_1230"/>
<proteinExistence type="predicted"/>
<dbReference type="EMBL" id="LT629774">
    <property type="protein sequence ID" value="SDS26822.1"/>
    <property type="molecule type" value="Genomic_DNA"/>
</dbReference>
<dbReference type="PROSITE" id="PS51257">
    <property type="entry name" value="PROKAR_LIPOPROTEIN"/>
    <property type="match status" value="1"/>
</dbReference>
<accession>A0A1H1QTK5</accession>
<gene>
    <name evidence="2" type="ORF">SAMN04489797_1230</name>
</gene>
<dbReference type="InterPro" id="IPR025381">
    <property type="entry name" value="DUF4296"/>
</dbReference>
<evidence type="ECO:0000313" key="2">
    <source>
        <dbReference type="EMBL" id="SDS26822.1"/>
    </source>
</evidence>
<reference evidence="2 3" key="1">
    <citation type="submission" date="2016-10" db="EMBL/GenBank/DDBJ databases">
        <authorList>
            <person name="Varghese N."/>
            <person name="Submissions S."/>
        </authorList>
    </citation>
    <scope>NUCLEOTIDE SEQUENCE [LARGE SCALE GENOMIC DNA]</scope>
    <source>
        <strain evidence="2 3">RHA_55</strain>
    </source>
</reference>
<sequence length="158" mass="18361">MLKRFSIILVLGILILACDGLQRPKKPDHLISKSKMTDLLYDLYVLNAAKGVNRLTLEKNNLDPEIYILKKYNIDSAQFAESNNYYAFDTETYKEIVDEVKERLESEKEYFEAIRDKETDSIKKRRDSISKKQKTPIEAVNIIKDSVALKNRKSINDL</sequence>
<evidence type="ECO:0000259" key="1">
    <source>
        <dbReference type="Pfam" id="PF14129"/>
    </source>
</evidence>
<dbReference type="AlphaFoldDB" id="A0A1H1QTK5"/>
<keyword evidence="3" id="KW-1185">Reference proteome</keyword>
<dbReference type="Pfam" id="PF14129">
    <property type="entry name" value="DUF4296"/>
    <property type="match status" value="1"/>
</dbReference>
<dbReference type="Proteomes" id="UP000198963">
    <property type="component" value="Chromosome I"/>
</dbReference>